<proteinExistence type="predicted"/>
<organism evidence="4 5">
    <name type="scientific">Staphylotrichum longicolle</name>
    <dbReference type="NCBI Taxonomy" id="669026"/>
    <lineage>
        <taxon>Eukaryota</taxon>
        <taxon>Fungi</taxon>
        <taxon>Dikarya</taxon>
        <taxon>Ascomycota</taxon>
        <taxon>Pezizomycotina</taxon>
        <taxon>Sordariomycetes</taxon>
        <taxon>Sordariomycetidae</taxon>
        <taxon>Sordariales</taxon>
        <taxon>Chaetomiaceae</taxon>
        <taxon>Staphylotrichum</taxon>
    </lineage>
</organism>
<dbReference type="AlphaFoldDB" id="A0AAD4EVT8"/>
<evidence type="ECO:0000256" key="1">
    <source>
        <dbReference type="SAM" id="MobiDB-lite"/>
    </source>
</evidence>
<keyword evidence="2" id="KW-0472">Membrane</keyword>
<keyword evidence="2" id="KW-1133">Transmembrane helix</keyword>
<keyword evidence="5" id="KW-1185">Reference proteome</keyword>
<protein>
    <submittedName>
        <fullName evidence="4">Uncharacterized protein</fullName>
    </submittedName>
</protein>
<feature type="region of interest" description="Disordered" evidence="1">
    <location>
        <begin position="345"/>
        <end position="400"/>
    </location>
</feature>
<feature type="signal peptide" evidence="3">
    <location>
        <begin position="1"/>
        <end position="19"/>
    </location>
</feature>
<keyword evidence="3" id="KW-0732">Signal</keyword>
<evidence type="ECO:0000256" key="3">
    <source>
        <dbReference type="SAM" id="SignalP"/>
    </source>
</evidence>
<evidence type="ECO:0000313" key="5">
    <source>
        <dbReference type="Proteomes" id="UP001197093"/>
    </source>
</evidence>
<accession>A0AAD4EVT8</accession>
<comment type="caution">
    <text evidence="4">The sequence shown here is derived from an EMBL/GenBank/DDBJ whole genome shotgun (WGS) entry which is preliminary data.</text>
</comment>
<keyword evidence="2" id="KW-0812">Transmembrane</keyword>
<name>A0AAD4EVT8_9PEZI</name>
<feature type="transmembrane region" description="Helical" evidence="2">
    <location>
        <begin position="227"/>
        <end position="249"/>
    </location>
</feature>
<evidence type="ECO:0000256" key="2">
    <source>
        <dbReference type="SAM" id="Phobius"/>
    </source>
</evidence>
<dbReference type="EMBL" id="JAHCVI010000002">
    <property type="protein sequence ID" value="KAG7288553.1"/>
    <property type="molecule type" value="Genomic_DNA"/>
</dbReference>
<reference evidence="4" key="1">
    <citation type="submission" date="2023-02" db="EMBL/GenBank/DDBJ databases">
        <authorList>
            <person name="Palmer J.M."/>
        </authorList>
    </citation>
    <scope>NUCLEOTIDE SEQUENCE</scope>
    <source>
        <strain evidence="4">FW57</strain>
    </source>
</reference>
<evidence type="ECO:0000313" key="4">
    <source>
        <dbReference type="EMBL" id="KAG7288553.1"/>
    </source>
</evidence>
<dbReference type="Proteomes" id="UP001197093">
    <property type="component" value="Unassembled WGS sequence"/>
</dbReference>
<sequence>MVTFTRAVVVGWLLAGAAAVAHERFVAVETGAVLSPRLYHMSPALPLLKRQNGCDCIIDPKDTSKGGCCHIGSTCDSPCAESQYQCNKTTTTTLTSGATPVTTLVPACCPRTCTGASEFHCPAVSGTSTGRGGCCAYGARCGAAGQCLFTPAPTTSLDLSLAPPGCTTGQISCAATLGGGCCAATQSCTLIDAKAHCADNPITPTGSGVSVVNADETWGGLSAGAKAGIAVGVVVGAGLVMGAATWWCLRRRRAGRGEGGSSSARTRPGAGVMGRVVGGGLGGLAQDYFGPAPAVGPYSDTHTTSAVTTPGLERGGVPLQPHEPGDIAVPVEIDSRLREARRVPEGLAITPGGSGSPGDDEDGHQRFELYGSEVGQISPTLPSPYAGGLLPSPDERPGRH</sequence>
<feature type="chain" id="PRO_5042292897" evidence="3">
    <location>
        <begin position="20"/>
        <end position="400"/>
    </location>
</feature>
<gene>
    <name evidence="4" type="ORF">NEMBOFW57_004906</name>
</gene>